<evidence type="ECO:0000313" key="1">
    <source>
        <dbReference type="EMBL" id="OAP03439.1"/>
    </source>
</evidence>
<sequence>MALHNFIRNLHREDHDFLQWQNTEEYRVDDDDDEEEEDEEEHVAYEPTGDRAMEALRDNITNECNRAVAATAAVAATVAAAATKRTTTCGRVCRCRLRWVQSDHGCAQEAFEERMESLILKMVEISECDVYVETVVLMY</sequence>
<dbReference type="EMBL" id="LUHQ01000003">
    <property type="protein sequence ID" value="OAP03439.1"/>
    <property type="molecule type" value="Genomic_DNA"/>
</dbReference>
<comment type="caution">
    <text evidence="1">The sequence shown here is derived from an EMBL/GenBank/DDBJ whole genome shotgun (WGS) entry which is preliminary data.</text>
</comment>
<name>A0A178VB85_ARATH</name>
<reference evidence="2" key="1">
    <citation type="journal article" date="2016" name="Proc. Natl. Acad. Sci. U.S.A.">
        <title>Chromosome-level assembly of Arabidopsis thaliana Ler reveals the extent of translocation and inversion polymorphisms.</title>
        <authorList>
            <person name="Zapata L."/>
            <person name="Ding J."/>
            <person name="Willing E.M."/>
            <person name="Hartwig B."/>
            <person name="Bezdan D."/>
            <person name="Jiao W.B."/>
            <person name="Patel V."/>
            <person name="Velikkakam James G."/>
            <person name="Koornneef M."/>
            <person name="Ossowski S."/>
            <person name="Schneeberger K."/>
        </authorList>
    </citation>
    <scope>NUCLEOTIDE SEQUENCE [LARGE SCALE GENOMIC DNA]</scope>
    <source>
        <strain evidence="2">cv. Landsberg erecta</strain>
    </source>
</reference>
<dbReference type="AlphaFoldDB" id="A0A178VB85"/>
<dbReference type="Proteomes" id="UP000078284">
    <property type="component" value="Chromosome 3"/>
</dbReference>
<accession>A0A178VB85</accession>
<organism evidence="1 2">
    <name type="scientific">Arabidopsis thaliana</name>
    <name type="common">Mouse-ear cress</name>
    <dbReference type="NCBI Taxonomy" id="3702"/>
    <lineage>
        <taxon>Eukaryota</taxon>
        <taxon>Viridiplantae</taxon>
        <taxon>Streptophyta</taxon>
        <taxon>Embryophyta</taxon>
        <taxon>Tracheophyta</taxon>
        <taxon>Spermatophyta</taxon>
        <taxon>Magnoliopsida</taxon>
        <taxon>eudicotyledons</taxon>
        <taxon>Gunneridae</taxon>
        <taxon>Pentapetalae</taxon>
        <taxon>rosids</taxon>
        <taxon>malvids</taxon>
        <taxon>Brassicales</taxon>
        <taxon>Brassicaceae</taxon>
        <taxon>Camelineae</taxon>
        <taxon>Arabidopsis</taxon>
    </lineage>
</organism>
<proteinExistence type="predicted"/>
<evidence type="ECO:0000313" key="2">
    <source>
        <dbReference type="Proteomes" id="UP000078284"/>
    </source>
</evidence>
<gene>
    <name evidence="1" type="ordered locus">AXX17_At3g39500</name>
</gene>
<protein>
    <submittedName>
        <fullName evidence="1">Uncharacterized protein</fullName>
    </submittedName>
</protein>